<dbReference type="EMBL" id="UINC01005720">
    <property type="protein sequence ID" value="SVA23130.1"/>
    <property type="molecule type" value="Genomic_DNA"/>
</dbReference>
<evidence type="ECO:0000256" key="4">
    <source>
        <dbReference type="ARBA" id="ARBA00022741"/>
    </source>
</evidence>
<feature type="transmembrane region" description="Helical" evidence="9">
    <location>
        <begin position="200"/>
        <end position="219"/>
    </location>
</feature>
<dbReference type="InterPro" id="IPR003593">
    <property type="entry name" value="AAA+_ATPase"/>
</dbReference>
<dbReference type="GO" id="GO:0015421">
    <property type="term" value="F:ABC-type oligopeptide transporter activity"/>
    <property type="evidence" value="ECO:0007669"/>
    <property type="project" value="TreeGrafter"/>
</dbReference>
<keyword evidence="2" id="KW-0813">Transport</keyword>
<dbReference type="GO" id="GO:0016887">
    <property type="term" value="F:ATP hydrolysis activity"/>
    <property type="evidence" value="ECO:0007669"/>
    <property type="project" value="InterPro"/>
</dbReference>
<evidence type="ECO:0000256" key="7">
    <source>
        <dbReference type="ARBA" id="ARBA00023136"/>
    </source>
</evidence>
<dbReference type="PANTHER" id="PTHR43394:SF1">
    <property type="entry name" value="ATP-BINDING CASSETTE SUB-FAMILY B MEMBER 10, MITOCHONDRIAL"/>
    <property type="match status" value="1"/>
</dbReference>
<evidence type="ECO:0000256" key="5">
    <source>
        <dbReference type="ARBA" id="ARBA00022840"/>
    </source>
</evidence>
<dbReference type="PANTHER" id="PTHR43394">
    <property type="entry name" value="ATP-DEPENDENT PERMEASE MDL1, MITOCHONDRIAL"/>
    <property type="match status" value="1"/>
</dbReference>
<dbReference type="PROSITE" id="PS00211">
    <property type="entry name" value="ABC_TRANSPORTER_1"/>
    <property type="match status" value="1"/>
</dbReference>
<dbReference type="Pfam" id="PF00664">
    <property type="entry name" value="ABC_membrane"/>
    <property type="match status" value="1"/>
</dbReference>
<feature type="domain" description="ABC transporter" evidence="10">
    <location>
        <begin position="375"/>
        <end position="609"/>
    </location>
</feature>
<dbReference type="Pfam" id="PF00005">
    <property type="entry name" value="ABC_tran"/>
    <property type="match status" value="1"/>
</dbReference>
<evidence type="ECO:0000259" key="10">
    <source>
        <dbReference type="PROSITE" id="PS50893"/>
    </source>
</evidence>
<name>A0A381U4F8_9ZZZZ</name>
<dbReference type="CDD" id="cd18545">
    <property type="entry name" value="ABC_6TM_YknV_like"/>
    <property type="match status" value="1"/>
</dbReference>
<protein>
    <recommendedName>
        <fullName evidence="13">ABC transporter ATP-binding protein</fullName>
    </recommendedName>
</protein>
<keyword evidence="4" id="KW-0547">Nucleotide-binding</keyword>
<evidence type="ECO:0000256" key="3">
    <source>
        <dbReference type="ARBA" id="ARBA00022692"/>
    </source>
</evidence>
<dbReference type="SUPFAM" id="SSF90123">
    <property type="entry name" value="ABC transporter transmembrane region"/>
    <property type="match status" value="1"/>
</dbReference>
<feature type="transmembrane region" description="Helical" evidence="9">
    <location>
        <begin position="58"/>
        <end position="83"/>
    </location>
</feature>
<feature type="transmembrane region" description="Helical" evidence="9">
    <location>
        <begin position="95"/>
        <end position="113"/>
    </location>
</feature>
<feature type="compositionally biased region" description="Basic and acidic residues" evidence="8">
    <location>
        <begin position="14"/>
        <end position="30"/>
    </location>
</feature>
<evidence type="ECO:0008006" key="13">
    <source>
        <dbReference type="Google" id="ProtNLM"/>
    </source>
</evidence>
<keyword evidence="5" id="KW-0067">ATP-binding</keyword>
<organism evidence="12">
    <name type="scientific">marine metagenome</name>
    <dbReference type="NCBI Taxonomy" id="408172"/>
    <lineage>
        <taxon>unclassified sequences</taxon>
        <taxon>metagenomes</taxon>
        <taxon>ecological metagenomes</taxon>
    </lineage>
</organism>
<dbReference type="InterPro" id="IPR003439">
    <property type="entry name" value="ABC_transporter-like_ATP-bd"/>
</dbReference>
<feature type="transmembrane region" description="Helical" evidence="9">
    <location>
        <begin position="177"/>
        <end position="194"/>
    </location>
</feature>
<keyword evidence="7 9" id="KW-0472">Membrane</keyword>
<comment type="subcellular location">
    <subcellularLocation>
        <location evidence="1">Membrane</location>
        <topology evidence="1">Multi-pass membrane protein</topology>
    </subcellularLocation>
</comment>
<dbReference type="AlphaFoldDB" id="A0A381U4F8"/>
<feature type="transmembrane region" description="Helical" evidence="9">
    <location>
        <begin position="278"/>
        <end position="299"/>
    </location>
</feature>
<dbReference type="SUPFAM" id="SSF52540">
    <property type="entry name" value="P-loop containing nucleoside triphosphate hydrolases"/>
    <property type="match status" value="1"/>
</dbReference>
<dbReference type="PROSITE" id="PS50893">
    <property type="entry name" value="ABC_TRANSPORTER_2"/>
    <property type="match status" value="1"/>
</dbReference>
<keyword evidence="3 9" id="KW-0812">Transmembrane</keyword>
<dbReference type="FunFam" id="3.40.50.300:FF:000287">
    <property type="entry name" value="Multidrug ABC transporter ATP-binding protein"/>
    <property type="match status" value="1"/>
</dbReference>
<feature type="region of interest" description="Disordered" evidence="8">
    <location>
        <begin position="1"/>
        <end position="30"/>
    </location>
</feature>
<evidence type="ECO:0000313" key="12">
    <source>
        <dbReference type="EMBL" id="SVA23130.1"/>
    </source>
</evidence>
<dbReference type="InterPro" id="IPR036640">
    <property type="entry name" value="ABC1_TM_sf"/>
</dbReference>
<dbReference type="InterPro" id="IPR039421">
    <property type="entry name" value="Type_1_exporter"/>
</dbReference>
<sequence>MFKLFNFGSSSSGNKRDRPANAEEEHSTLHESDEEMFAQLDSTVFKRFLFYASPYKKAMVIATLAVIGFTLANLSIPLLIKFAIDGAIQNGDTNLLATVAISLVAVAFLYWLTHMLQNILITRVALTVLYDIRADMFLQLQRLAMSFSDKTPIGALMARMFGDVGALQEMLEASIEIIGDFLTLIGIVVILFILDVQLAAVSLAILPMLIFVRLVWQPIARRAFLRMRRNSSVVGVYLDQNVTGIRVIQALNRHRENHNVMRGKVRDFFVSAMRAARLGGVMMPTVEIMTGIALGLVLIVGGNRVLSGAIEVGTMVAFLLYVQRFFEPIRSLTMHYAMLQRAVASGHRIFELLDIPLEIQDKPGAKAIGAVEGRVEFNDVSFGYNPDRPILRNITFSADPGQTVALVGPTGSGKTSITALAHRFYEVQEGSITIDGHDIRDVTQESIGEVMGMVLQEPFLFSQSVLENVRYNTSYATRDEIVQACMVIGAHDFVMELEDGYDTILEQRGSNLSVGQRQLLSFARALVSDPKILVLDEATANIDSYTERVVQDALKKLLQGRTALVIAHRLSTIRNADQIVVIQDGEIDEVGTHEKLVSNGGLYSQLWQTNYTSFDDIAGNADEIMAAPAVST</sequence>
<reference evidence="12" key="1">
    <citation type="submission" date="2018-05" db="EMBL/GenBank/DDBJ databases">
        <authorList>
            <person name="Lanie J.A."/>
            <person name="Ng W.-L."/>
            <person name="Kazmierczak K.M."/>
            <person name="Andrzejewski T.M."/>
            <person name="Davidsen T.M."/>
            <person name="Wayne K.J."/>
            <person name="Tettelin H."/>
            <person name="Glass J.I."/>
            <person name="Rusch D."/>
            <person name="Podicherti R."/>
            <person name="Tsui H.-C.T."/>
            <person name="Winkler M.E."/>
        </authorList>
    </citation>
    <scope>NUCLEOTIDE SEQUENCE</scope>
</reference>
<dbReference type="Gene3D" id="1.20.1560.10">
    <property type="entry name" value="ABC transporter type 1, transmembrane domain"/>
    <property type="match status" value="1"/>
</dbReference>
<dbReference type="InterPro" id="IPR011527">
    <property type="entry name" value="ABC1_TM_dom"/>
</dbReference>
<feature type="domain" description="ABC transmembrane type-1" evidence="11">
    <location>
        <begin position="60"/>
        <end position="341"/>
    </location>
</feature>
<dbReference type="InterPro" id="IPR017871">
    <property type="entry name" value="ABC_transporter-like_CS"/>
</dbReference>
<keyword evidence="6 9" id="KW-1133">Transmembrane helix</keyword>
<evidence type="ECO:0000259" key="11">
    <source>
        <dbReference type="PROSITE" id="PS50929"/>
    </source>
</evidence>
<evidence type="ECO:0000256" key="6">
    <source>
        <dbReference type="ARBA" id="ARBA00022989"/>
    </source>
</evidence>
<evidence type="ECO:0000256" key="8">
    <source>
        <dbReference type="SAM" id="MobiDB-lite"/>
    </source>
</evidence>
<dbReference type="PROSITE" id="PS50929">
    <property type="entry name" value="ABC_TM1F"/>
    <property type="match status" value="1"/>
</dbReference>
<accession>A0A381U4F8</accession>
<dbReference type="GO" id="GO:0005524">
    <property type="term" value="F:ATP binding"/>
    <property type="evidence" value="ECO:0007669"/>
    <property type="project" value="UniProtKB-KW"/>
</dbReference>
<dbReference type="CDD" id="cd03254">
    <property type="entry name" value="ABCC_Glucan_exporter_like"/>
    <property type="match status" value="1"/>
</dbReference>
<gene>
    <name evidence="12" type="ORF">METZ01_LOCUS75984</name>
</gene>
<evidence type="ECO:0000256" key="1">
    <source>
        <dbReference type="ARBA" id="ARBA00004141"/>
    </source>
</evidence>
<evidence type="ECO:0000256" key="9">
    <source>
        <dbReference type="SAM" id="Phobius"/>
    </source>
</evidence>
<dbReference type="SMART" id="SM00382">
    <property type="entry name" value="AAA"/>
    <property type="match status" value="1"/>
</dbReference>
<dbReference type="InterPro" id="IPR027417">
    <property type="entry name" value="P-loop_NTPase"/>
</dbReference>
<proteinExistence type="predicted"/>
<dbReference type="Gene3D" id="3.40.50.300">
    <property type="entry name" value="P-loop containing nucleotide triphosphate hydrolases"/>
    <property type="match status" value="1"/>
</dbReference>
<evidence type="ECO:0000256" key="2">
    <source>
        <dbReference type="ARBA" id="ARBA00022448"/>
    </source>
</evidence>
<dbReference type="GO" id="GO:0016020">
    <property type="term" value="C:membrane"/>
    <property type="evidence" value="ECO:0007669"/>
    <property type="project" value="UniProtKB-SubCell"/>
</dbReference>